<keyword evidence="1" id="KW-0472">Membrane</keyword>
<accession>A0A1F5JGN7</accession>
<dbReference type="EMBL" id="MFCP01000028">
    <property type="protein sequence ID" value="OGE27827.1"/>
    <property type="molecule type" value="Genomic_DNA"/>
</dbReference>
<sequence length="109" mass="12404">MELLWYFFAGFFAWNGIPHLVKGITGQSHMTPFKRVSPPELNVIWSFINIIIALFVLGIAAQTGTFSWPWDANLVGMNSWAFLAGGFVCALYLANFWKNPNARLPWHKD</sequence>
<feature type="transmembrane region" description="Helical" evidence="1">
    <location>
        <begin position="47"/>
        <end position="68"/>
    </location>
</feature>
<evidence type="ECO:0000313" key="2">
    <source>
        <dbReference type="EMBL" id="OGE27827.1"/>
    </source>
</evidence>
<dbReference type="AlphaFoldDB" id="A0A1F5JGN7"/>
<evidence type="ECO:0000313" key="3">
    <source>
        <dbReference type="Proteomes" id="UP000177555"/>
    </source>
</evidence>
<keyword evidence="1" id="KW-0812">Transmembrane</keyword>
<proteinExistence type="predicted"/>
<feature type="transmembrane region" description="Helical" evidence="1">
    <location>
        <begin position="80"/>
        <end position="97"/>
    </location>
</feature>
<name>A0A1F5JGN7_9BACT</name>
<evidence type="ECO:0000256" key="1">
    <source>
        <dbReference type="SAM" id="Phobius"/>
    </source>
</evidence>
<gene>
    <name evidence="2" type="ORF">A2867_01885</name>
</gene>
<comment type="caution">
    <text evidence="2">The sequence shown here is derived from an EMBL/GenBank/DDBJ whole genome shotgun (WGS) entry which is preliminary data.</text>
</comment>
<dbReference type="Proteomes" id="UP000177555">
    <property type="component" value="Unassembled WGS sequence"/>
</dbReference>
<reference evidence="2 3" key="1">
    <citation type="journal article" date="2016" name="Nat. Commun.">
        <title>Thousands of microbial genomes shed light on interconnected biogeochemical processes in an aquifer system.</title>
        <authorList>
            <person name="Anantharaman K."/>
            <person name="Brown C.T."/>
            <person name="Hug L.A."/>
            <person name="Sharon I."/>
            <person name="Castelle C.J."/>
            <person name="Probst A.J."/>
            <person name="Thomas B.C."/>
            <person name="Singh A."/>
            <person name="Wilkins M.J."/>
            <person name="Karaoz U."/>
            <person name="Brodie E.L."/>
            <person name="Williams K.H."/>
            <person name="Hubbard S.S."/>
            <person name="Banfield J.F."/>
        </authorList>
    </citation>
    <scope>NUCLEOTIDE SEQUENCE [LARGE SCALE GENOMIC DNA]</scope>
</reference>
<organism evidence="2 3">
    <name type="scientific">Candidatus Daviesbacteria bacterium RIFCSPHIGHO2_01_FULL_40_11</name>
    <dbReference type="NCBI Taxonomy" id="1797762"/>
    <lineage>
        <taxon>Bacteria</taxon>
        <taxon>Candidatus Daviesiibacteriota</taxon>
    </lineage>
</organism>
<protein>
    <submittedName>
        <fullName evidence="2">Uncharacterized protein</fullName>
    </submittedName>
</protein>
<keyword evidence="1" id="KW-1133">Transmembrane helix</keyword>